<dbReference type="AlphaFoldDB" id="A0AAV4R7L6"/>
<dbReference type="EMBL" id="BPLQ01005633">
    <property type="protein sequence ID" value="GIY16083.1"/>
    <property type="molecule type" value="Genomic_DNA"/>
</dbReference>
<protein>
    <submittedName>
        <fullName evidence="1">Uncharacterized protein</fullName>
    </submittedName>
</protein>
<proteinExistence type="predicted"/>
<organism evidence="1 2">
    <name type="scientific">Caerostris darwini</name>
    <dbReference type="NCBI Taxonomy" id="1538125"/>
    <lineage>
        <taxon>Eukaryota</taxon>
        <taxon>Metazoa</taxon>
        <taxon>Ecdysozoa</taxon>
        <taxon>Arthropoda</taxon>
        <taxon>Chelicerata</taxon>
        <taxon>Arachnida</taxon>
        <taxon>Araneae</taxon>
        <taxon>Araneomorphae</taxon>
        <taxon>Entelegynae</taxon>
        <taxon>Araneoidea</taxon>
        <taxon>Araneidae</taxon>
        <taxon>Caerostris</taxon>
    </lineage>
</organism>
<comment type="caution">
    <text evidence="1">The sequence shown here is derived from an EMBL/GenBank/DDBJ whole genome shotgun (WGS) entry which is preliminary data.</text>
</comment>
<gene>
    <name evidence="1" type="ORF">CDAR_126321</name>
</gene>
<keyword evidence="2" id="KW-1185">Reference proteome</keyword>
<accession>A0AAV4R7L6</accession>
<sequence>MKFRNHDGMQVLTTHALRLDCRNNLNNPRILHAVPSWMRNRRACSANICFLSTKGSRSVNFPSGGSSVPLETEKWGRTLCFVNYSTTSSAG</sequence>
<evidence type="ECO:0000313" key="1">
    <source>
        <dbReference type="EMBL" id="GIY16083.1"/>
    </source>
</evidence>
<reference evidence="1 2" key="1">
    <citation type="submission" date="2021-06" db="EMBL/GenBank/DDBJ databases">
        <title>Caerostris darwini draft genome.</title>
        <authorList>
            <person name="Kono N."/>
            <person name="Arakawa K."/>
        </authorList>
    </citation>
    <scope>NUCLEOTIDE SEQUENCE [LARGE SCALE GENOMIC DNA]</scope>
</reference>
<evidence type="ECO:0000313" key="2">
    <source>
        <dbReference type="Proteomes" id="UP001054837"/>
    </source>
</evidence>
<name>A0AAV4R7L6_9ARAC</name>
<dbReference type="Proteomes" id="UP001054837">
    <property type="component" value="Unassembled WGS sequence"/>
</dbReference>